<dbReference type="AlphaFoldDB" id="C4GAP6"/>
<dbReference type="eggNOG" id="COG0583">
    <property type="taxonomic scope" value="Bacteria"/>
</dbReference>
<protein>
    <submittedName>
        <fullName evidence="6">Transcriptional regulator, LysR family</fullName>
    </submittedName>
</protein>
<dbReference type="GO" id="GO:0032993">
    <property type="term" value="C:protein-DNA complex"/>
    <property type="evidence" value="ECO:0007669"/>
    <property type="project" value="TreeGrafter"/>
</dbReference>
<dbReference type="GO" id="GO:0003700">
    <property type="term" value="F:DNA-binding transcription factor activity"/>
    <property type="evidence" value="ECO:0007669"/>
    <property type="project" value="InterPro"/>
</dbReference>
<evidence type="ECO:0000259" key="5">
    <source>
        <dbReference type="PROSITE" id="PS50931"/>
    </source>
</evidence>
<organism evidence="6 7">
    <name type="scientific">Shuttleworthella satelles DSM 14600</name>
    <dbReference type="NCBI Taxonomy" id="626523"/>
    <lineage>
        <taxon>Bacteria</taxon>
        <taxon>Bacillati</taxon>
        <taxon>Bacillota</taxon>
        <taxon>Clostridia</taxon>
        <taxon>Lachnospirales</taxon>
        <taxon>Lachnospiraceae</taxon>
        <taxon>Shuttleworthella</taxon>
    </lineage>
</organism>
<dbReference type="Gene3D" id="3.40.190.290">
    <property type="match status" value="1"/>
</dbReference>
<dbReference type="PANTHER" id="PTHR30346:SF0">
    <property type="entry name" value="HCA OPERON TRANSCRIPTIONAL ACTIVATOR HCAR"/>
    <property type="match status" value="1"/>
</dbReference>
<accession>C4GAP6</accession>
<reference evidence="6" key="1">
    <citation type="submission" date="2009-04" db="EMBL/GenBank/DDBJ databases">
        <authorList>
            <person name="Weinstock G."/>
            <person name="Sodergren E."/>
            <person name="Clifton S."/>
            <person name="Fulton L."/>
            <person name="Fulton B."/>
            <person name="Courtney L."/>
            <person name="Fronick C."/>
            <person name="Harrison M."/>
            <person name="Strong C."/>
            <person name="Farmer C."/>
            <person name="Delahaunty K."/>
            <person name="Markovic C."/>
            <person name="Hall O."/>
            <person name="Minx P."/>
            <person name="Tomlinson C."/>
            <person name="Mitreva M."/>
            <person name="Nelson J."/>
            <person name="Hou S."/>
            <person name="Wollam A."/>
            <person name="Pepin K.H."/>
            <person name="Johnson M."/>
            <person name="Bhonagiri V."/>
            <person name="Nash W.E."/>
            <person name="Warren W."/>
            <person name="Chinwalla A."/>
            <person name="Mardis E.R."/>
            <person name="Wilson R.K."/>
        </authorList>
    </citation>
    <scope>NUCLEOTIDE SEQUENCE [LARGE SCALE GENOMIC DNA]</scope>
    <source>
        <strain evidence="6">DSM 14600</strain>
    </source>
</reference>
<dbReference type="GO" id="GO:0003677">
    <property type="term" value="F:DNA binding"/>
    <property type="evidence" value="ECO:0007669"/>
    <property type="project" value="UniProtKB-KW"/>
</dbReference>
<keyword evidence="2" id="KW-0805">Transcription regulation</keyword>
<dbReference type="Proteomes" id="UP000003494">
    <property type="component" value="Unassembled WGS sequence"/>
</dbReference>
<dbReference type="Gene3D" id="1.10.10.10">
    <property type="entry name" value="Winged helix-like DNA-binding domain superfamily/Winged helix DNA-binding domain"/>
    <property type="match status" value="1"/>
</dbReference>
<evidence type="ECO:0000256" key="2">
    <source>
        <dbReference type="ARBA" id="ARBA00023015"/>
    </source>
</evidence>
<comment type="similarity">
    <text evidence="1">Belongs to the LysR transcriptional regulatory family.</text>
</comment>
<keyword evidence="7" id="KW-1185">Reference proteome</keyword>
<dbReference type="InterPro" id="IPR000847">
    <property type="entry name" value="LysR_HTH_N"/>
</dbReference>
<dbReference type="InterPro" id="IPR036388">
    <property type="entry name" value="WH-like_DNA-bd_sf"/>
</dbReference>
<evidence type="ECO:0000256" key="1">
    <source>
        <dbReference type="ARBA" id="ARBA00009437"/>
    </source>
</evidence>
<feature type="domain" description="HTH lysR-type" evidence="5">
    <location>
        <begin position="1"/>
        <end position="41"/>
    </location>
</feature>
<dbReference type="SUPFAM" id="SSF53850">
    <property type="entry name" value="Periplasmic binding protein-like II"/>
    <property type="match status" value="1"/>
</dbReference>
<dbReference type="Pfam" id="PF00126">
    <property type="entry name" value="HTH_1"/>
    <property type="match status" value="1"/>
</dbReference>
<proteinExistence type="inferred from homology"/>
<dbReference type="PANTHER" id="PTHR30346">
    <property type="entry name" value="TRANSCRIPTIONAL DUAL REGULATOR HCAR-RELATED"/>
    <property type="match status" value="1"/>
</dbReference>
<evidence type="ECO:0000313" key="6">
    <source>
        <dbReference type="EMBL" id="EEP28189.1"/>
    </source>
</evidence>
<name>C4GAP6_9FIRM</name>
<evidence type="ECO:0000256" key="4">
    <source>
        <dbReference type="ARBA" id="ARBA00023163"/>
    </source>
</evidence>
<dbReference type="SUPFAM" id="SSF46785">
    <property type="entry name" value="Winged helix' DNA-binding domain"/>
    <property type="match status" value="1"/>
</dbReference>
<dbReference type="InterPro" id="IPR005119">
    <property type="entry name" value="LysR_subst-bd"/>
</dbReference>
<dbReference type="CDD" id="cd05466">
    <property type="entry name" value="PBP2_LTTR_substrate"/>
    <property type="match status" value="1"/>
</dbReference>
<sequence>MNKASRQLFISQPSLSASIKELEEEIGIDLFRRTNRGIQITPEGKEFIGYARQVVEQYELLQSRYVTKDQVRTRFSVSAQHYTFAVQAYVNTVREFGMDKYEFAINETKTSEVINDVKNFRSEIGILYLNEFNRKVLTKLFKENELDFTPLMDCHIYVYMSKNHPLAKRDCIRLQELDPYPLLSFDQGQFNSFYFSEEVLATYDYKQVIKCNDRATILNLMVGLNGYTLCSGIICEDLNGQEYTAVKLKSSEIMRVGYLTRKGIALSPMGQRYIRELEAYKNQVLI</sequence>
<dbReference type="PROSITE" id="PS50931">
    <property type="entry name" value="HTH_LYSR"/>
    <property type="match status" value="1"/>
</dbReference>
<dbReference type="HOGENOM" id="CLU_039613_32_2_9"/>
<gene>
    <name evidence="6" type="ORF">GCWU000342_00997</name>
</gene>
<dbReference type="PRINTS" id="PR00039">
    <property type="entry name" value="HTHLYSR"/>
</dbReference>
<evidence type="ECO:0000256" key="3">
    <source>
        <dbReference type="ARBA" id="ARBA00023125"/>
    </source>
</evidence>
<dbReference type="Pfam" id="PF03466">
    <property type="entry name" value="LysR_substrate"/>
    <property type="match status" value="1"/>
</dbReference>
<evidence type="ECO:0000313" key="7">
    <source>
        <dbReference type="Proteomes" id="UP000003494"/>
    </source>
</evidence>
<dbReference type="InterPro" id="IPR036390">
    <property type="entry name" value="WH_DNA-bd_sf"/>
</dbReference>
<dbReference type="EMBL" id="ACIP02000002">
    <property type="protein sequence ID" value="EEP28189.1"/>
    <property type="molecule type" value="Genomic_DNA"/>
</dbReference>
<comment type="caution">
    <text evidence="6">The sequence shown here is derived from an EMBL/GenBank/DDBJ whole genome shotgun (WGS) entry which is preliminary data.</text>
</comment>
<keyword evidence="3" id="KW-0238">DNA-binding</keyword>
<keyword evidence="4" id="KW-0804">Transcription</keyword>